<reference evidence="1" key="1">
    <citation type="journal article" date="2014" name="Genome Biol. Evol.">
        <title>Pangenome evidence for extensive interdomain horizontal transfer affecting lineage core and shell genes in uncultured planktonic thaumarchaeota and euryarchaeota.</title>
        <authorList>
            <person name="Deschamps P."/>
            <person name="Zivanovic Y."/>
            <person name="Moreira D."/>
            <person name="Rodriguez-Valera F."/>
            <person name="Lopez-Garcia P."/>
        </authorList>
    </citation>
    <scope>NUCLEOTIDE SEQUENCE</scope>
</reference>
<protein>
    <submittedName>
        <fullName evidence="1">Uncharacterized protein</fullName>
    </submittedName>
</protein>
<organism evidence="1">
    <name type="scientific">uncultured marine group II/III euryarchaeote AD1000_117_B07</name>
    <dbReference type="NCBI Taxonomy" id="1457721"/>
    <lineage>
        <taxon>Archaea</taxon>
        <taxon>Methanobacteriati</taxon>
        <taxon>Methanobacteriota</taxon>
        <taxon>environmental samples</taxon>
    </lineage>
</organism>
<accession>A0A075FJD4</accession>
<dbReference type="AlphaFoldDB" id="A0A075FJD4"/>
<name>A0A075FJD4_9EURY</name>
<dbReference type="EMBL" id="KF900335">
    <property type="protein sequence ID" value="AIE91333.1"/>
    <property type="molecule type" value="Genomic_DNA"/>
</dbReference>
<evidence type="ECO:0000313" key="1">
    <source>
        <dbReference type="EMBL" id="AIE91333.1"/>
    </source>
</evidence>
<proteinExistence type="predicted"/>
<sequence>MGEKERLQEQEEEKERLQEQERIKIQKEKDRALKERFKSIVEMLKETYYPGHATTARRVIERHLIREFGLKPRQATYHGAAIIELLQDHELIQPLPEVDANGQPFTKKKGPLLKINIRELQAYKT</sequence>